<feature type="region of interest" description="Disordered" evidence="2">
    <location>
        <begin position="88"/>
        <end position="117"/>
    </location>
</feature>
<evidence type="ECO:0000256" key="1">
    <source>
        <dbReference type="SAM" id="Coils"/>
    </source>
</evidence>
<reference evidence="3" key="1">
    <citation type="journal article" date="2023" name="Nat. Commun.">
        <title>Diploid and tetraploid genomes of Acorus and the evolution of monocots.</title>
        <authorList>
            <person name="Ma L."/>
            <person name="Liu K.W."/>
            <person name="Li Z."/>
            <person name="Hsiao Y.Y."/>
            <person name="Qi Y."/>
            <person name="Fu T."/>
            <person name="Tang G.D."/>
            <person name="Zhang D."/>
            <person name="Sun W.H."/>
            <person name="Liu D.K."/>
            <person name="Li Y."/>
            <person name="Chen G.Z."/>
            <person name="Liu X.D."/>
            <person name="Liao X.Y."/>
            <person name="Jiang Y.T."/>
            <person name="Yu X."/>
            <person name="Hao Y."/>
            <person name="Huang J."/>
            <person name="Zhao X.W."/>
            <person name="Ke S."/>
            <person name="Chen Y.Y."/>
            <person name="Wu W.L."/>
            <person name="Hsu J.L."/>
            <person name="Lin Y.F."/>
            <person name="Huang M.D."/>
            <person name="Li C.Y."/>
            <person name="Huang L."/>
            <person name="Wang Z.W."/>
            <person name="Zhao X."/>
            <person name="Zhong W.Y."/>
            <person name="Peng D.H."/>
            <person name="Ahmad S."/>
            <person name="Lan S."/>
            <person name="Zhang J.S."/>
            <person name="Tsai W.C."/>
            <person name="Van de Peer Y."/>
            <person name="Liu Z.J."/>
        </authorList>
    </citation>
    <scope>NUCLEOTIDE SEQUENCE</scope>
    <source>
        <strain evidence="3">CP</strain>
    </source>
</reference>
<comment type="caution">
    <text evidence="3">The sequence shown here is derived from an EMBL/GenBank/DDBJ whole genome shotgun (WGS) entry which is preliminary data.</text>
</comment>
<dbReference type="InterPro" id="IPR012862">
    <property type="entry name" value="DUF1635"/>
</dbReference>
<dbReference type="PANTHER" id="PTHR33431">
    <property type="entry name" value="ENABLED-LIKE PROTEIN (DUF1635)"/>
    <property type="match status" value="1"/>
</dbReference>
<proteinExistence type="predicted"/>
<dbReference type="Proteomes" id="UP001180020">
    <property type="component" value="Unassembled WGS sequence"/>
</dbReference>
<sequence length="185" mass="20914">MDNPYSPSPFELASFYQNMGLEELKQELMHSTADLEMTRITAQEELSRMEEMEIQIKQVLDNVARERDEARESSNALLHHLLCLTENHQQQQQQSESEESIVSSPQQQQQQQPPVTTEALELPEKGRLLEAVMKAGPLLQTLMLAGPLPTWRVPPPPLQGFEIPPVNIDCGGGGSDLRKECNRRD</sequence>
<keyword evidence="1" id="KW-0175">Coiled coil</keyword>
<gene>
    <name evidence="3" type="ORF">QJS10_CPA09g01879</name>
</gene>
<dbReference type="Pfam" id="PF07795">
    <property type="entry name" value="DUF1635"/>
    <property type="match status" value="1"/>
</dbReference>
<dbReference type="EMBL" id="JAUJYO010000009">
    <property type="protein sequence ID" value="KAK1308057.1"/>
    <property type="molecule type" value="Genomic_DNA"/>
</dbReference>
<feature type="compositionally biased region" description="Low complexity" evidence="2">
    <location>
        <begin position="89"/>
        <end position="114"/>
    </location>
</feature>
<dbReference type="PANTHER" id="PTHR33431:SF3">
    <property type="entry name" value="ENABLED-LIKE PROTEIN (DUF1635)"/>
    <property type="match status" value="1"/>
</dbReference>
<organism evidence="3 4">
    <name type="scientific">Acorus calamus</name>
    <name type="common">Sweet flag</name>
    <dbReference type="NCBI Taxonomy" id="4465"/>
    <lineage>
        <taxon>Eukaryota</taxon>
        <taxon>Viridiplantae</taxon>
        <taxon>Streptophyta</taxon>
        <taxon>Embryophyta</taxon>
        <taxon>Tracheophyta</taxon>
        <taxon>Spermatophyta</taxon>
        <taxon>Magnoliopsida</taxon>
        <taxon>Liliopsida</taxon>
        <taxon>Acoraceae</taxon>
        <taxon>Acorus</taxon>
    </lineage>
</organism>
<evidence type="ECO:0000313" key="4">
    <source>
        <dbReference type="Proteomes" id="UP001180020"/>
    </source>
</evidence>
<feature type="coiled-coil region" evidence="1">
    <location>
        <begin position="42"/>
        <end position="69"/>
    </location>
</feature>
<reference evidence="3" key="2">
    <citation type="submission" date="2023-06" db="EMBL/GenBank/DDBJ databases">
        <authorList>
            <person name="Ma L."/>
            <person name="Liu K.-W."/>
            <person name="Li Z."/>
            <person name="Hsiao Y.-Y."/>
            <person name="Qi Y."/>
            <person name="Fu T."/>
            <person name="Tang G."/>
            <person name="Zhang D."/>
            <person name="Sun W.-H."/>
            <person name="Liu D.-K."/>
            <person name="Li Y."/>
            <person name="Chen G.-Z."/>
            <person name="Liu X.-D."/>
            <person name="Liao X.-Y."/>
            <person name="Jiang Y.-T."/>
            <person name="Yu X."/>
            <person name="Hao Y."/>
            <person name="Huang J."/>
            <person name="Zhao X.-W."/>
            <person name="Ke S."/>
            <person name="Chen Y.-Y."/>
            <person name="Wu W.-L."/>
            <person name="Hsu J.-L."/>
            <person name="Lin Y.-F."/>
            <person name="Huang M.-D."/>
            <person name="Li C.-Y."/>
            <person name="Huang L."/>
            <person name="Wang Z.-W."/>
            <person name="Zhao X."/>
            <person name="Zhong W.-Y."/>
            <person name="Peng D.-H."/>
            <person name="Ahmad S."/>
            <person name="Lan S."/>
            <person name="Zhang J.-S."/>
            <person name="Tsai W.-C."/>
            <person name="Van De Peer Y."/>
            <person name="Liu Z.-J."/>
        </authorList>
    </citation>
    <scope>NUCLEOTIDE SEQUENCE</scope>
    <source>
        <strain evidence="3">CP</strain>
        <tissue evidence="3">Leaves</tissue>
    </source>
</reference>
<dbReference type="AlphaFoldDB" id="A0AAV9E4E6"/>
<evidence type="ECO:0000313" key="3">
    <source>
        <dbReference type="EMBL" id="KAK1308057.1"/>
    </source>
</evidence>
<protein>
    <submittedName>
        <fullName evidence="3">Uncharacterized protein</fullName>
    </submittedName>
</protein>
<evidence type="ECO:0000256" key="2">
    <source>
        <dbReference type="SAM" id="MobiDB-lite"/>
    </source>
</evidence>
<accession>A0AAV9E4E6</accession>
<name>A0AAV9E4E6_ACOCL</name>
<keyword evidence="4" id="KW-1185">Reference proteome</keyword>